<dbReference type="EMBL" id="SELH01000014">
    <property type="protein sequence ID" value="TWP29447.1"/>
    <property type="molecule type" value="Genomic_DNA"/>
</dbReference>
<dbReference type="SUPFAM" id="SSF46548">
    <property type="entry name" value="alpha-helical ferredoxin"/>
    <property type="match status" value="1"/>
</dbReference>
<comment type="caution">
    <text evidence="8">The sequence shown here is derived from an EMBL/GenBank/DDBJ whole genome shotgun (WGS) entry which is preliminary data.</text>
</comment>
<keyword evidence="4" id="KW-0408">Iron</keyword>
<keyword evidence="3" id="KW-0560">Oxidoreductase</keyword>
<reference evidence="8 9" key="1">
    <citation type="submission" date="2019-02" db="EMBL/GenBank/DDBJ databases">
        <title>Apibacter muscae sp. nov.: a novel member of the house fly microbiota.</title>
        <authorList>
            <person name="Park R."/>
        </authorList>
    </citation>
    <scope>NUCLEOTIDE SEQUENCE [LARGE SCALE GENOMIC DNA]</scope>
    <source>
        <strain evidence="8 9">AL1</strain>
    </source>
</reference>
<dbReference type="PANTHER" id="PTHR43255">
    <property type="entry name" value="IRON-SULFUR-BINDING OXIDOREDUCTASE FADF-RELATED-RELATED"/>
    <property type="match status" value="1"/>
</dbReference>
<evidence type="ECO:0000256" key="4">
    <source>
        <dbReference type="ARBA" id="ARBA00023004"/>
    </source>
</evidence>
<evidence type="ECO:0000259" key="7">
    <source>
        <dbReference type="PROSITE" id="PS51379"/>
    </source>
</evidence>
<dbReference type="InterPro" id="IPR051460">
    <property type="entry name" value="HdrC_iron-sulfur_subunit"/>
</dbReference>
<evidence type="ECO:0000256" key="1">
    <source>
        <dbReference type="ARBA" id="ARBA00022485"/>
    </source>
</evidence>
<dbReference type="InterPro" id="IPR009051">
    <property type="entry name" value="Helical_ferredxn"/>
</dbReference>
<name>A0A563DH34_9FLAO</name>
<dbReference type="Gene3D" id="1.20.950.20">
    <property type="entry name" value="Transmembrane di-heme cytochromes, Chain C"/>
    <property type="match status" value="1"/>
</dbReference>
<dbReference type="SUPFAM" id="SSF103501">
    <property type="entry name" value="Respiratory nitrate reductase 1 gamma chain"/>
    <property type="match status" value="1"/>
</dbReference>
<evidence type="ECO:0000313" key="8">
    <source>
        <dbReference type="EMBL" id="TWP29447.1"/>
    </source>
</evidence>
<proteinExistence type="predicted"/>
<keyword evidence="5" id="KW-0411">Iron-sulfur</keyword>
<dbReference type="PROSITE" id="PS00198">
    <property type="entry name" value="4FE4S_FER_1"/>
    <property type="match status" value="2"/>
</dbReference>
<sequence>MEYISNIIFILLAFIGIGFFLRNLFKIRRNILLGKPENRSDQPKQRFKLMLRIALGQGKMMFKPVAGFFHILIYVGFILINIDLVEIFIDGIFNTHRYIGQILSSYLYNYITASLDVLSYLVLIAVVVFFSRRNFIKVPRLKSNELSGWPKKDANIILIVEFLMMLAVIFANSSEVVLQQKNAIHIVGYFPLSSWLISPCLSNLTIHQLTIVFSSCWWLHYIGILIFMNYLYYSKHLHILFAFPNTYYSNLKNKGEFNNLSSVTKEVKLMMDPNINPFTEEGSSDQISKKFGANEVTDLSWIQLLNAYTCTECGRCTSSCPANLTGKKLSPRKIMMDVRDRVEEVGRNIDKNGEFVEDGKQLLGDYITKEEIWACTTCNACVESCPIQIDPLSIIIDLRRYLVMEKSEVPQELNGMMSCIENNNAPWPFNNTDRENWSKE</sequence>
<feature type="domain" description="4Fe-4S ferredoxin-type" evidence="7">
    <location>
        <begin position="301"/>
        <end position="332"/>
    </location>
</feature>
<dbReference type="OrthoDB" id="9769677at2"/>
<keyword evidence="1" id="KW-0004">4Fe-4S</keyword>
<feature type="transmembrane region" description="Helical" evidence="6">
    <location>
        <begin position="65"/>
        <end position="89"/>
    </location>
</feature>
<dbReference type="InterPro" id="IPR036197">
    <property type="entry name" value="NarG-like_sf"/>
</dbReference>
<evidence type="ECO:0000256" key="6">
    <source>
        <dbReference type="SAM" id="Phobius"/>
    </source>
</evidence>
<evidence type="ECO:0000313" key="9">
    <source>
        <dbReference type="Proteomes" id="UP000319499"/>
    </source>
</evidence>
<feature type="transmembrane region" description="Helical" evidence="6">
    <location>
        <begin position="183"/>
        <end position="204"/>
    </location>
</feature>
<dbReference type="RefSeq" id="WP_146291845.1">
    <property type="nucleotide sequence ID" value="NZ_SELH01000014.1"/>
</dbReference>
<keyword evidence="9" id="KW-1185">Reference proteome</keyword>
<dbReference type="PANTHER" id="PTHR43255:SF1">
    <property type="entry name" value="IRON-SULFUR-BINDING OXIDOREDUCTASE FADF-RELATED"/>
    <property type="match status" value="1"/>
</dbReference>
<keyword evidence="2" id="KW-0479">Metal-binding</keyword>
<feature type="transmembrane region" description="Helical" evidence="6">
    <location>
        <begin position="211"/>
        <end position="233"/>
    </location>
</feature>
<organism evidence="8 9">
    <name type="scientific">Apibacter muscae</name>
    <dbReference type="NCBI Taxonomy" id="2509004"/>
    <lineage>
        <taxon>Bacteria</taxon>
        <taxon>Pseudomonadati</taxon>
        <taxon>Bacteroidota</taxon>
        <taxon>Flavobacteriia</taxon>
        <taxon>Flavobacteriales</taxon>
        <taxon>Weeksellaceae</taxon>
        <taxon>Apibacter</taxon>
    </lineage>
</organism>
<feature type="transmembrane region" description="Helical" evidence="6">
    <location>
        <begin position="152"/>
        <end position="171"/>
    </location>
</feature>
<dbReference type="GO" id="GO:0005886">
    <property type="term" value="C:plasma membrane"/>
    <property type="evidence" value="ECO:0007669"/>
    <property type="project" value="TreeGrafter"/>
</dbReference>
<dbReference type="InterPro" id="IPR017900">
    <property type="entry name" value="4Fe4S_Fe_S_CS"/>
</dbReference>
<dbReference type="Gene3D" id="1.10.1060.10">
    <property type="entry name" value="Alpha-helical ferredoxin"/>
    <property type="match status" value="1"/>
</dbReference>
<feature type="transmembrane region" description="Helical" evidence="6">
    <location>
        <begin position="6"/>
        <end position="25"/>
    </location>
</feature>
<accession>A0A563DH34</accession>
<evidence type="ECO:0000256" key="2">
    <source>
        <dbReference type="ARBA" id="ARBA00022723"/>
    </source>
</evidence>
<evidence type="ECO:0000256" key="3">
    <source>
        <dbReference type="ARBA" id="ARBA00023002"/>
    </source>
</evidence>
<dbReference type="GO" id="GO:0046872">
    <property type="term" value="F:metal ion binding"/>
    <property type="evidence" value="ECO:0007669"/>
    <property type="project" value="UniProtKB-KW"/>
</dbReference>
<dbReference type="Proteomes" id="UP000319499">
    <property type="component" value="Unassembled WGS sequence"/>
</dbReference>
<dbReference type="Pfam" id="PF13187">
    <property type="entry name" value="Fer4_9"/>
    <property type="match status" value="1"/>
</dbReference>
<dbReference type="GO" id="GO:0016491">
    <property type="term" value="F:oxidoreductase activity"/>
    <property type="evidence" value="ECO:0007669"/>
    <property type="project" value="UniProtKB-KW"/>
</dbReference>
<dbReference type="InterPro" id="IPR017896">
    <property type="entry name" value="4Fe4S_Fe-S-bd"/>
</dbReference>
<keyword evidence="6" id="KW-1133">Transmembrane helix</keyword>
<dbReference type="AlphaFoldDB" id="A0A563DH34"/>
<protein>
    <submittedName>
        <fullName evidence="8">(Fe-S)-binding protein</fullName>
    </submittedName>
</protein>
<feature type="domain" description="4Fe-4S ferredoxin-type" evidence="7">
    <location>
        <begin position="364"/>
        <end position="397"/>
    </location>
</feature>
<dbReference type="GO" id="GO:0051539">
    <property type="term" value="F:4 iron, 4 sulfur cluster binding"/>
    <property type="evidence" value="ECO:0007669"/>
    <property type="project" value="UniProtKB-KW"/>
</dbReference>
<dbReference type="PROSITE" id="PS51379">
    <property type="entry name" value="4FE4S_FER_2"/>
    <property type="match status" value="2"/>
</dbReference>
<keyword evidence="6" id="KW-0472">Membrane</keyword>
<keyword evidence="6" id="KW-0812">Transmembrane</keyword>
<evidence type="ECO:0000256" key="5">
    <source>
        <dbReference type="ARBA" id="ARBA00023014"/>
    </source>
</evidence>
<feature type="transmembrane region" description="Helical" evidence="6">
    <location>
        <begin position="109"/>
        <end position="131"/>
    </location>
</feature>
<gene>
    <name evidence="8" type="ORF">ETU09_03105</name>
</gene>